<dbReference type="InterPro" id="IPR010996">
    <property type="entry name" value="HHH_MUS81"/>
</dbReference>
<comment type="caution">
    <text evidence="3">The sequence shown here is derived from an EMBL/GenBank/DDBJ whole genome shotgun (WGS) entry which is preliminary data.</text>
</comment>
<dbReference type="SMART" id="SM00483">
    <property type="entry name" value="POLXc"/>
    <property type="match status" value="1"/>
</dbReference>
<dbReference type="AlphaFoldDB" id="A0A9D7XHQ6"/>
<feature type="domain" description="DNA-directed DNA polymerase X" evidence="2">
    <location>
        <begin position="1"/>
        <end position="289"/>
    </location>
</feature>
<dbReference type="InterPro" id="IPR022311">
    <property type="entry name" value="PolX-like"/>
</dbReference>
<dbReference type="SUPFAM" id="SSF47802">
    <property type="entry name" value="DNA polymerase beta, N-terminal domain-like"/>
    <property type="match status" value="1"/>
</dbReference>
<dbReference type="PANTHER" id="PTHR36928">
    <property type="entry name" value="PHOSPHATASE YCDX-RELATED"/>
    <property type="match status" value="1"/>
</dbReference>
<dbReference type="Proteomes" id="UP000808349">
    <property type="component" value="Unassembled WGS sequence"/>
</dbReference>
<proteinExistence type="predicted"/>
<gene>
    <name evidence="3" type="ORF">IPO85_11145</name>
</gene>
<keyword evidence="3" id="KW-0269">Exonuclease</keyword>
<dbReference type="PIRSF" id="PIRSF005047">
    <property type="entry name" value="UCP005047_YshC"/>
    <property type="match status" value="1"/>
</dbReference>
<dbReference type="InterPro" id="IPR027421">
    <property type="entry name" value="DNA_pol_lamdba_lyase_dom_sf"/>
</dbReference>
<dbReference type="InterPro" id="IPR043519">
    <property type="entry name" value="NT_sf"/>
</dbReference>
<dbReference type="Gene3D" id="3.20.20.140">
    <property type="entry name" value="Metal-dependent hydrolases"/>
    <property type="match status" value="1"/>
</dbReference>
<accession>A0A9D7XHQ6</accession>
<dbReference type="CDD" id="cd07436">
    <property type="entry name" value="PHP_PolX"/>
    <property type="match status" value="1"/>
</dbReference>
<dbReference type="Pfam" id="PF14520">
    <property type="entry name" value="HHH_5"/>
    <property type="match status" value="1"/>
</dbReference>
<evidence type="ECO:0000259" key="1">
    <source>
        <dbReference type="SMART" id="SM00481"/>
    </source>
</evidence>
<dbReference type="SMART" id="SM00481">
    <property type="entry name" value="POLIIIAc"/>
    <property type="match status" value="1"/>
</dbReference>
<dbReference type="InterPro" id="IPR016195">
    <property type="entry name" value="Pol/histidinol_Pase-like"/>
</dbReference>
<dbReference type="Pfam" id="PF14716">
    <property type="entry name" value="HHH_8"/>
    <property type="match status" value="1"/>
</dbReference>
<evidence type="ECO:0000259" key="2">
    <source>
        <dbReference type="SMART" id="SM00483"/>
    </source>
</evidence>
<dbReference type="GO" id="GO:0003887">
    <property type="term" value="F:DNA-directed DNA polymerase activity"/>
    <property type="evidence" value="ECO:0007669"/>
    <property type="project" value="InterPro"/>
</dbReference>
<sequence>MTNKDMASLFHEMANLMELHGENEFKTRTYSNAYLNIRKLDIPLEDKSLQELKSIVGIASSIADKIIEINSKNTFEALETFREKTPAGIREILNIKGLGPKKVKQLWHELNIESPGELQYACQENRLIQLKGFGLKIQADILNSLLYYQSNQHLFLSHQLKPTYEKICKNIQDLNSGLELTITGDIRRMNFIVDKIEFISNRPIKILPEAFNVSKQNDFIIEGVWDNRIPVVFHIPNPNQWASLLFTTTHGSESFLSLTTEAKNLTNSNSEAEIFKALNMSFIPPECRDLKHFDGFDETLLITNQDIRGVIHNHSTYSDGIYSVKDMALECIRLGYNYLVISDHSKSAGYANGLPMERVEMQWREIDTLNKELAPFHIYKSIESDILADGSLDYDDDFLKGFDLIIASIHSNLKMDESKAMMRLINAIENPHTRILGHPTGRLLLSRPGYPIDHHKIIDACAANQVCIELNANPLRLDLDWSWIPYAQEKGVLISINPDAHNLLGIQDIQYGVNAARKGGLKKINCLNIKTLSEFNTWITSKS</sequence>
<dbReference type="EMBL" id="JADKFW010000007">
    <property type="protein sequence ID" value="MBK9718047.1"/>
    <property type="molecule type" value="Genomic_DNA"/>
</dbReference>
<dbReference type="InterPro" id="IPR050243">
    <property type="entry name" value="PHP_phosphatase"/>
</dbReference>
<protein>
    <submittedName>
        <fullName evidence="3">DNA polymerase/3'-5' exonuclease PolX</fullName>
    </submittedName>
</protein>
<dbReference type="SUPFAM" id="SSF89550">
    <property type="entry name" value="PHP domain-like"/>
    <property type="match status" value="1"/>
</dbReference>
<dbReference type="InterPro" id="IPR003141">
    <property type="entry name" value="Pol/His_phosphatase_N"/>
</dbReference>
<reference evidence="3 4" key="1">
    <citation type="submission" date="2020-10" db="EMBL/GenBank/DDBJ databases">
        <title>Connecting structure to function with the recovery of over 1000 high-quality activated sludge metagenome-assembled genomes encoding full-length rRNA genes using long-read sequencing.</title>
        <authorList>
            <person name="Singleton C.M."/>
            <person name="Petriglieri F."/>
            <person name="Kristensen J.M."/>
            <person name="Kirkegaard R.H."/>
            <person name="Michaelsen T.Y."/>
            <person name="Andersen M.H."/>
            <person name="Karst S.M."/>
            <person name="Dueholm M.S."/>
            <person name="Nielsen P.H."/>
            <person name="Albertsen M."/>
        </authorList>
    </citation>
    <scope>NUCLEOTIDE SEQUENCE [LARGE SCALE GENOMIC DNA]</scope>
    <source>
        <strain evidence="3">Ribe_18-Q3-R11-54_BAT3C.373</strain>
    </source>
</reference>
<dbReference type="PANTHER" id="PTHR36928:SF1">
    <property type="entry name" value="PHOSPHATASE YCDX-RELATED"/>
    <property type="match status" value="1"/>
</dbReference>
<name>A0A9D7XHQ6_9BACT</name>
<feature type="domain" description="Polymerase/histidinol phosphatase N-terminal" evidence="1">
    <location>
        <begin position="309"/>
        <end position="388"/>
    </location>
</feature>
<dbReference type="GO" id="GO:0003677">
    <property type="term" value="F:DNA binding"/>
    <property type="evidence" value="ECO:0007669"/>
    <property type="project" value="InterPro"/>
</dbReference>
<organism evidence="3 4">
    <name type="scientific">Candidatus Defluviibacterium haderslevense</name>
    <dbReference type="NCBI Taxonomy" id="2981993"/>
    <lineage>
        <taxon>Bacteria</taxon>
        <taxon>Pseudomonadati</taxon>
        <taxon>Bacteroidota</taxon>
        <taxon>Saprospiria</taxon>
        <taxon>Saprospirales</taxon>
        <taxon>Saprospiraceae</taxon>
        <taxon>Candidatus Defluviibacterium</taxon>
    </lineage>
</organism>
<dbReference type="GO" id="GO:0005829">
    <property type="term" value="C:cytosol"/>
    <property type="evidence" value="ECO:0007669"/>
    <property type="project" value="TreeGrafter"/>
</dbReference>
<dbReference type="GO" id="GO:0042578">
    <property type="term" value="F:phosphoric ester hydrolase activity"/>
    <property type="evidence" value="ECO:0007669"/>
    <property type="project" value="TreeGrafter"/>
</dbReference>
<evidence type="ECO:0000313" key="3">
    <source>
        <dbReference type="EMBL" id="MBK9718047.1"/>
    </source>
</evidence>
<evidence type="ECO:0000313" key="4">
    <source>
        <dbReference type="Proteomes" id="UP000808349"/>
    </source>
</evidence>
<dbReference type="InterPro" id="IPR047967">
    <property type="entry name" value="PolX_PHP"/>
</dbReference>
<dbReference type="GO" id="GO:0071978">
    <property type="term" value="P:bacterial-type flagellum-dependent swarming motility"/>
    <property type="evidence" value="ECO:0007669"/>
    <property type="project" value="TreeGrafter"/>
</dbReference>
<dbReference type="GO" id="GO:0008270">
    <property type="term" value="F:zinc ion binding"/>
    <property type="evidence" value="ECO:0007669"/>
    <property type="project" value="TreeGrafter"/>
</dbReference>
<keyword evidence="3" id="KW-0378">Hydrolase</keyword>
<dbReference type="Gene3D" id="1.10.150.20">
    <property type="entry name" value="5' to 3' exonuclease, C-terminal subdomain"/>
    <property type="match status" value="1"/>
</dbReference>
<dbReference type="InterPro" id="IPR002054">
    <property type="entry name" value="DNA-dir_DNA_pol_X"/>
</dbReference>
<dbReference type="SUPFAM" id="SSF81301">
    <property type="entry name" value="Nucleotidyltransferase"/>
    <property type="match status" value="1"/>
</dbReference>
<keyword evidence="3" id="KW-0540">Nuclease</keyword>
<dbReference type="Gene3D" id="1.10.150.110">
    <property type="entry name" value="DNA polymerase beta, N-terminal domain-like"/>
    <property type="match status" value="1"/>
</dbReference>
<dbReference type="GO" id="GO:0004527">
    <property type="term" value="F:exonuclease activity"/>
    <property type="evidence" value="ECO:0007669"/>
    <property type="project" value="UniProtKB-KW"/>
</dbReference>